<dbReference type="AlphaFoldDB" id="A0A919TNF9"/>
<gene>
    <name evidence="1" type="ORF">Asi03nite_62300</name>
</gene>
<reference evidence="1" key="1">
    <citation type="submission" date="2021-01" db="EMBL/GenBank/DDBJ databases">
        <title>Whole genome shotgun sequence of Actinoplanes siamensis NBRC 109076.</title>
        <authorList>
            <person name="Komaki H."/>
            <person name="Tamura T."/>
        </authorList>
    </citation>
    <scope>NUCLEOTIDE SEQUENCE</scope>
    <source>
        <strain evidence="1">NBRC 109076</strain>
    </source>
</reference>
<evidence type="ECO:0000313" key="2">
    <source>
        <dbReference type="Proteomes" id="UP000629619"/>
    </source>
</evidence>
<keyword evidence="2" id="KW-1185">Reference proteome</keyword>
<sequence length="146" mass="15584">MADYVNDDIVIACADLAGRAGATSFEIGYLHDDVPADEAGWYAHVQYRGARITAEDHRSPTGAALALAERLLRGATCRCRRPVTLSDAAEGCRWRLVGQRWEPGCDAAPLRLDGPRGDLAAMQAALAQPANRAARRAAKRKGGGRG</sequence>
<proteinExistence type="predicted"/>
<dbReference type="Proteomes" id="UP000629619">
    <property type="component" value="Unassembled WGS sequence"/>
</dbReference>
<name>A0A919TNF9_9ACTN</name>
<comment type="caution">
    <text evidence="1">The sequence shown here is derived from an EMBL/GenBank/DDBJ whole genome shotgun (WGS) entry which is preliminary data.</text>
</comment>
<accession>A0A919TNF9</accession>
<dbReference type="RefSeq" id="WP_203684041.1">
    <property type="nucleotide sequence ID" value="NZ_BOMW01000066.1"/>
</dbReference>
<protein>
    <submittedName>
        <fullName evidence="1">Uncharacterized protein</fullName>
    </submittedName>
</protein>
<evidence type="ECO:0000313" key="1">
    <source>
        <dbReference type="EMBL" id="GIF08692.1"/>
    </source>
</evidence>
<dbReference type="EMBL" id="BOMW01000066">
    <property type="protein sequence ID" value="GIF08692.1"/>
    <property type="molecule type" value="Genomic_DNA"/>
</dbReference>
<organism evidence="1 2">
    <name type="scientific">Actinoplanes siamensis</name>
    <dbReference type="NCBI Taxonomy" id="1223317"/>
    <lineage>
        <taxon>Bacteria</taxon>
        <taxon>Bacillati</taxon>
        <taxon>Actinomycetota</taxon>
        <taxon>Actinomycetes</taxon>
        <taxon>Micromonosporales</taxon>
        <taxon>Micromonosporaceae</taxon>
        <taxon>Actinoplanes</taxon>
    </lineage>
</organism>